<dbReference type="GO" id="GO:0055041">
    <property type="term" value="F:cyclopentanol dehydrogenase activity"/>
    <property type="evidence" value="ECO:0007669"/>
    <property type="project" value="UniProtKB-EC"/>
</dbReference>
<evidence type="ECO:0000256" key="3">
    <source>
        <dbReference type="RuleBase" id="RU000363"/>
    </source>
</evidence>
<keyword evidence="2 4" id="KW-0560">Oxidoreductase</keyword>
<dbReference type="PANTHER" id="PTHR43976">
    <property type="entry name" value="SHORT CHAIN DEHYDROGENASE"/>
    <property type="match status" value="1"/>
</dbReference>
<sequence length="313" mass="34055">MNKRLTSYIGINTTTKDKNRNSIIFAMSTKKMTKEHEKVALVTGSSSGIGFETSLLLARNGFHTFASVRNPERAKAIIGVSDKGELPIQVVELDVNSDKSVNAAINKIKDEANRIDVVVNNAGYSLIGALEDLSMDEIKEQFETNLFGTIRVIKAVLPIMREQHAGTIVNVSSMAGRVGFPLFPAYSSTKFALEGVSESLRLETDPLGIKIVLIEPGTIKSNFASNAIVGKKATEPSSPYASSIETLLKSTTRFINQGTPAEEVAKVILNAVTIDDPELRYLVGNDAIQMIEARKAMPDQEFGTLVKKHLLSQ</sequence>
<reference evidence="5" key="1">
    <citation type="submission" date="2015-10" db="EMBL/GenBank/DDBJ databases">
        <title>Niche specialization of a soil ammonia-oxidizing archaeon, Candidatus Nitrosocosmicus oleophilus.</title>
        <authorList>
            <person name="Jung M.-Y."/>
            <person name="Rhee S.-K."/>
        </authorList>
    </citation>
    <scope>NUCLEOTIDE SEQUENCE [LARGE SCALE GENOMIC DNA]</scope>
    <source>
        <strain evidence="5">MY3</strain>
    </source>
</reference>
<protein>
    <submittedName>
        <fullName evidence="4">Cyclopentanol dehydrogenase</fullName>
        <ecNumber evidence="4">1.1.1.163</ecNumber>
    </submittedName>
</protein>
<dbReference type="KEGG" id="taa:NMY3_00155"/>
<name>A0A654LVG5_9ARCH</name>
<dbReference type="InterPro" id="IPR036291">
    <property type="entry name" value="NAD(P)-bd_dom_sf"/>
</dbReference>
<dbReference type="CDD" id="cd05374">
    <property type="entry name" value="17beta-HSD-like_SDR_c"/>
    <property type="match status" value="1"/>
</dbReference>
<dbReference type="PRINTS" id="PR00080">
    <property type="entry name" value="SDRFAMILY"/>
</dbReference>
<dbReference type="EC" id="1.1.1.163" evidence="4"/>
<gene>
    <name evidence="4" type="primary">cpnA_1</name>
    <name evidence="4" type="ORF">NMY3_00155</name>
</gene>
<dbReference type="Proteomes" id="UP000058925">
    <property type="component" value="Chromosome"/>
</dbReference>
<dbReference type="InterPro" id="IPR020904">
    <property type="entry name" value="Sc_DH/Rdtase_CS"/>
</dbReference>
<dbReference type="SUPFAM" id="SSF51735">
    <property type="entry name" value="NAD(P)-binding Rossmann-fold domains"/>
    <property type="match status" value="1"/>
</dbReference>
<dbReference type="PROSITE" id="PS00061">
    <property type="entry name" value="ADH_SHORT"/>
    <property type="match status" value="1"/>
</dbReference>
<evidence type="ECO:0000313" key="5">
    <source>
        <dbReference type="Proteomes" id="UP000058925"/>
    </source>
</evidence>
<dbReference type="PRINTS" id="PR00081">
    <property type="entry name" value="GDHRDH"/>
</dbReference>
<dbReference type="InterPro" id="IPR002347">
    <property type="entry name" value="SDR_fam"/>
</dbReference>
<dbReference type="RefSeq" id="WP_196817044.1">
    <property type="nucleotide sequence ID" value="NZ_CP012850.1"/>
</dbReference>
<dbReference type="Gene3D" id="3.40.50.720">
    <property type="entry name" value="NAD(P)-binding Rossmann-like Domain"/>
    <property type="match status" value="1"/>
</dbReference>
<evidence type="ECO:0000256" key="2">
    <source>
        <dbReference type="ARBA" id="ARBA00023002"/>
    </source>
</evidence>
<organism evidence="4 5">
    <name type="scientific">Candidatus Nitrosocosmicus oleophilus</name>
    <dbReference type="NCBI Taxonomy" id="1353260"/>
    <lineage>
        <taxon>Archaea</taxon>
        <taxon>Nitrososphaerota</taxon>
        <taxon>Nitrososphaeria</taxon>
        <taxon>Nitrososphaerales</taxon>
        <taxon>Nitrososphaeraceae</taxon>
        <taxon>Candidatus Nitrosocosmicus</taxon>
    </lineage>
</organism>
<dbReference type="AlphaFoldDB" id="A0A654LVG5"/>
<dbReference type="OrthoDB" id="10157at2157"/>
<dbReference type="InterPro" id="IPR051911">
    <property type="entry name" value="SDR_oxidoreductase"/>
</dbReference>
<evidence type="ECO:0000313" key="4">
    <source>
        <dbReference type="EMBL" id="ALI34369.1"/>
    </source>
</evidence>
<keyword evidence="5" id="KW-1185">Reference proteome</keyword>
<dbReference type="PANTHER" id="PTHR43976:SF16">
    <property type="entry name" value="SHORT-CHAIN DEHYDROGENASE_REDUCTASE FAMILY PROTEIN"/>
    <property type="match status" value="1"/>
</dbReference>
<accession>A0A654LVG5</accession>
<dbReference type="GeneID" id="60420366"/>
<comment type="similarity">
    <text evidence="1 3">Belongs to the short-chain dehydrogenases/reductases (SDR) family.</text>
</comment>
<proteinExistence type="inferred from homology"/>
<evidence type="ECO:0000256" key="1">
    <source>
        <dbReference type="ARBA" id="ARBA00006484"/>
    </source>
</evidence>
<dbReference type="EMBL" id="CP012850">
    <property type="protein sequence ID" value="ALI34369.1"/>
    <property type="molecule type" value="Genomic_DNA"/>
</dbReference>
<dbReference type="Pfam" id="PF00106">
    <property type="entry name" value="adh_short"/>
    <property type="match status" value="1"/>
</dbReference>